<dbReference type="InterPro" id="IPR036890">
    <property type="entry name" value="HATPase_C_sf"/>
</dbReference>
<evidence type="ECO:0000313" key="11">
    <source>
        <dbReference type="Proteomes" id="UP001597480"/>
    </source>
</evidence>
<dbReference type="GO" id="GO:0005524">
    <property type="term" value="F:ATP binding"/>
    <property type="evidence" value="ECO:0007669"/>
    <property type="project" value="UniProtKB-KW"/>
</dbReference>
<feature type="transmembrane region" description="Helical" evidence="7">
    <location>
        <begin position="423"/>
        <end position="444"/>
    </location>
</feature>
<dbReference type="InterPro" id="IPR005467">
    <property type="entry name" value="His_kinase_dom"/>
</dbReference>
<dbReference type="Gene3D" id="1.25.40.10">
    <property type="entry name" value="Tetratricopeptide repeat domain"/>
    <property type="match status" value="2"/>
</dbReference>
<keyword evidence="7" id="KW-1133">Transmembrane helix</keyword>
<dbReference type="EC" id="2.7.13.3" evidence="2"/>
<feature type="signal peptide" evidence="8">
    <location>
        <begin position="1"/>
        <end position="22"/>
    </location>
</feature>
<keyword evidence="7" id="KW-0812">Transmembrane</keyword>
<dbReference type="SMART" id="SM00387">
    <property type="entry name" value="HATPase_c"/>
    <property type="match status" value="1"/>
</dbReference>
<feature type="domain" description="Histidine kinase" evidence="9">
    <location>
        <begin position="593"/>
        <end position="678"/>
    </location>
</feature>
<keyword evidence="3" id="KW-0808">Transferase</keyword>
<dbReference type="RefSeq" id="WP_379819944.1">
    <property type="nucleotide sequence ID" value="NZ_JBHUMD010000005.1"/>
</dbReference>
<keyword evidence="7" id="KW-0472">Membrane</keyword>
<comment type="catalytic activity">
    <reaction evidence="1">
        <text>ATP + protein L-histidine = ADP + protein N-phospho-L-histidine.</text>
        <dbReference type="EC" id="2.7.13.3"/>
    </reaction>
</comment>
<dbReference type="PANTHER" id="PTHR24421">
    <property type="entry name" value="NITRATE/NITRITE SENSOR PROTEIN NARX-RELATED"/>
    <property type="match status" value="1"/>
</dbReference>
<dbReference type="SUPFAM" id="SSF55874">
    <property type="entry name" value="ATPase domain of HSP90 chaperone/DNA topoisomerase II/histidine kinase"/>
    <property type="match status" value="1"/>
</dbReference>
<dbReference type="SMART" id="SM00028">
    <property type="entry name" value="TPR"/>
    <property type="match status" value="5"/>
</dbReference>
<dbReference type="SUPFAM" id="SSF48452">
    <property type="entry name" value="TPR-like"/>
    <property type="match status" value="2"/>
</dbReference>
<dbReference type="Gene3D" id="3.30.565.10">
    <property type="entry name" value="Histidine kinase-like ATPase, C-terminal domain"/>
    <property type="match status" value="1"/>
</dbReference>
<feature type="repeat" description="TPR" evidence="6">
    <location>
        <begin position="241"/>
        <end position="274"/>
    </location>
</feature>
<dbReference type="PROSITE" id="PS50109">
    <property type="entry name" value="HIS_KIN"/>
    <property type="match status" value="1"/>
</dbReference>
<dbReference type="CDD" id="cd16917">
    <property type="entry name" value="HATPase_UhpB-NarQ-NarX-like"/>
    <property type="match status" value="1"/>
</dbReference>
<comment type="caution">
    <text evidence="10">The sequence shown here is derived from an EMBL/GenBank/DDBJ whole genome shotgun (WGS) entry which is preliminary data.</text>
</comment>
<dbReference type="Gene3D" id="1.20.5.1930">
    <property type="match status" value="1"/>
</dbReference>
<evidence type="ECO:0000256" key="2">
    <source>
        <dbReference type="ARBA" id="ARBA00012438"/>
    </source>
</evidence>
<evidence type="ECO:0000256" key="5">
    <source>
        <dbReference type="ARBA" id="ARBA00023012"/>
    </source>
</evidence>
<keyword evidence="5" id="KW-0902">Two-component regulatory system</keyword>
<evidence type="ECO:0000256" key="4">
    <source>
        <dbReference type="ARBA" id="ARBA00022777"/>
    </source>
</evidence>
<dbReference type="PANTHER" id="PTHR24421:SF10">
    <property type="entry name" value="NITRATE_NITRITE SENSOR PROTEIN NARQ"/>
    <property type="match status" value="1"/>
</dbReference>
<keyword evidence="8" id="KW-0732">Signal</keyword>
<organism evidence="10 11">
    <name type="scientific">Flavobacterium suzhouense</name>
    <dbReference type="NCBI Taxonomy" id="1529638"/>
    <lineage>
        <taxon>Bacteria</taxon>
        <taxon>Pseudomonadati</taxon>
        <taxon>Bacteroidota</taxon>
        <taxon>Flavobacteriia</taxon>
        <taxon>Flavobacteriales</taxon>
        <taxon>Flavobacteriaceae</taxon>
        <taxon>Flavobacterium</taxon>
    </lineage>
</organism>
<name>A0ABW5NQZ7_9FLAO</name>
<dbReference type="PROSITE" id="PS50005">
    <property type="entry name" value="TPR"/>
    <property type="match status" value="1"/>
</dbReference>
<dbReference type="InterPro" id="IPR050482">
    <property type="entry name" value="Sensor_HK_TwoCompSys"/>
</dbReference>
<evidence type="ECO:0000313" key="10">
    <source>
        <dbReference type="EMBL" id="MFD2601360.1"/>
    </source>
</evidence>
<proteinExistence type="predicted"/>
<sequence length="678" mass="76709">MIRQLQLLLIGLLLFATSCKKATVQNGSSDSHLDSMVMLSRRDDIDREKRVAYADTLFNAVSDNRNDSLTRYYMREAVVSYYNLDEYDKSIHASKKVYDFGKRANDTLSMAKGLHFTGVSYYGKANNDSALYYYKDAEDLYVKFKGAEARSVGETILYKAYVYYDAGLFAMCESEAFKAQKYLRIDNKATDLYNCYNLIASSLDGQDDNDEAIKYYEMAFDVIDDFEKEGFSGGQIALNKASCFNNMGGVYVKMGQNKKAIEIYNQALTMPGVKEQSGLYAKLLNNLATAKYKSGDNSQLPELFYESLAIREELEKEAGIIASNVSLGEYFLYKKDTVKAISYLTTAYAKAKANKSNSDILSSLKLLTAIDKVNNDYYMRRYIKVNDSLQKIAQNTRDKFARIEFDTARITDEKEALAKKNSFIIGVSIVVVLFIAAIFIIYYLNSKNKELLLVQEQQKANEEIYELMFEQQGKIESARTEEKSRIAMELHDGILNNIYAVRLNLEFINKKADEESVLMRKGYIKELQSIESEIRGVSHDLSRNALFNQEQSFESMLGFMITSQKNTFDTEFEADIDPSIDWELMTNICKVNVYRIIQEALQNINKYSGASHAKVTVSHKDNNVIVTVADNGVGFVPEKAKGGIGLRNLKKRADALQGILQIKSQPGKGAVVEFSFPV</sequence>
<dbReference type="PROSITE" id="PS51257">
    <property type="entry name" value="PROKAR_LIPOPROTEIN"/>
    <property type="match status" value="1"/>
</dbReference>
<evidence type="ECO:0000256" key="3">
    <source>
        <dbReference type="ARBA" id="ARBA00022679"/>
    </source>
</evidence>
<keyword evidence="6" id="KW-0802">TPR repeat</keyword>
<evidence type="ECO:0000256" key="7">
    <source>
        <dbReference type="SAM" id="Phobius"/>
    </source>
</evidence>
<dbReference type="EMBL" id="JBHUMD010000005">
    <property type="protein sequence ID" value="MFD2601360.1"/>
    <property type="molecule type" value="Genomic_DNA"/>
</dbReference>
<keyword evidence="10" id="KW-0067">ATP-binding</keyword>
<evidence type="ECO:0000259" key="9">
    <source>
        <dbReference type="PROSITE" id="PS50109"/>
    </source>
</evidence>
<dbReference type="Pfam" id="PF02518">
    <property type="entry name" value="HATPase_c"/>
    <property type="match status" value="1"/>
</dbReference>
<protein>
    <recommendedName>
        <fullName evidence="2">histidine kinase</fullName>
        <ecNumber evidence="2">2.7.13.3</ecNumber>
    </recommendedName>
</protein>
<evidence type="ECO:0000256" key="8">
    <source>
        <dbReference type="SAM" id="SignalP"/>
    </source>
</evidence>
<accession>A0ABW5NQZ7</accession>
<dbReference type="InterPro" id="IPR003594">
    <property type="entry name" value="HATPase_dom"/>
</dbReference>
<keyword evidence="10" id="KW-0547">Nucleotide-binding</keyword>
<dbReference type="PRINTS" id="PR00344">
    <property type="entry name" value="BCTRLSENSOR"/>
</dbReference>
<gene>
    <name evidence="10" type="ORF">ACFSR3_04770</name>
</gene>
<feature type="chain" id="PRO_5047384288" description="histidine kinase" evidence="8">
    <location>
        <begin position="23"/>
        <end position="678"/>
    </location>
</feature>
<reference evidence="11" key="1">
    <citation type="journal article" date="2019" name="Int. J. Syst. Evol. Microbiol.">
        <title>The Global Catalogue of Microorganisms (GCM) 10K type strain sequencing project: providing services to taxonomists for standard genome sequencing and annotation.</title>
        <authorList>
            <consortium name="The Broad Institute Genomics Platform"/>
            <consortium name="The Broad Institute Genome Sequencing Center for Infectious Disease"/>
            <person name="Wu L."/>
            <person name="Ma J."/>
        </authorList>
    </citation>
    <scope>NUCLEOTIDE SEQUENCE [LARGE SCALE GENOMIC DNA]</scope>
    <source>
        <strain evidence="11">KCTC 42107</strain>
    </source>
</reference>
<dbReference type="InterPro" id="IPR011990">
    <property type="entry name" value="TPR-like_helical_dom_sf"/>
</dbReference>
<keyword evidence="11" id="KW-1185">Reference proteome</keyword>
<keyword evidence="4" id="KW-0418">Kinase</keyword>
<evidence type="ECO:0000256" key="6">
    <source>
        <dbReference type="PROSITE-ProRule" id="PRU00339"/>
    </source>
</evidence>
<dbReference type="InterPro" id="IPR004358">
    <property type="entry name" value="Sig_transdc_His_kin-like_C"/>
</dbReference>
<dbReference type="Proteomes" id="UP001597480">
    <property type="component" value="Unassembled WGS sequence"/>
</dbReference>
<evidence type="ECO:0000256" key="1">
    <source>
        <dbReference type="ARBA" id="ARBA00000085"/>
    </source>
</evidence>
<dbReference type="InterPro" id="IPR019734">
    <property type="entry name" value="TPR_rpt"/>
</dbReference>